<evidence type="ECO:0000313" key="8">
    <source>
        <dbReference type="Proteomes" id="UP000199280"/>
    </source>
</evidence>
<dbReference type="CDD" id="cd17515">
    <property type="entry name" value="RMtype1_S_MjaORF132P_Sau1132ORF3780P-TRD1-CR1_like"/>
    <property type="match status" value="1"/>
</dbReference>
<evidence type="ECO:0000256" key="2">
    <source>
        <dbReference type="ARBA" id="ARBA00022747"/>
    </source>
</evidence>
<evidence type="ECO:0000313" key="5">
    <source>
        <dbReference type="EMBL" id="CZQ89437.1"/>
    </source>
</evidence>
<dbReference type="GO" id="GO:0003677">
    <property type="term" value="F:DNA binding"/>
    <property type="evidence" value="ECO:0007669"/>
    <property type="project" value="UniProtKB-KW"/>
</dbReference>
<dbReference type="GO" id="GO:0009307">
    <property type="term" value="P:DNA restriction-modification system"/>
    <property type="evidence" value="ECO:0007669"/>
    <property type="project" value="UniProtKB-KW"/>
</dbReference>
<evidence type="ECO:0000256" key="1">
    <source>
        <dbReference type="ARBA" id="ARBA00010923"/>
    </source>
</evidence>
<protein>
    <submittedName>
        <fullName evidence="5">Restriction endonuclease type i hsds</fullName>
    </submittedName>
    <submittedName>
        <fullName evidence="6">Type I restriction enzyme, S subunit</fullName>
    </submittedName>
</protein>
<dbReference type="Proteomes" id="UP000199280">
    <property type="component" value="Unassembled WGS sequence"/>
</dbReference>
<dbReference type="RefSeq" id="WP_239420523.1">
    <property type="nucleotide sequence ID" value="NZ_FJNB01000004.1"/>
</dbReference>
<dbReference type="Pfam" id="PF01420">
    <property type="entry name" value="Methylase_S"/>
    <property type="match status" value="2"/>
</dbReference>
<comment type="similarity">
    <text evidence="1">Belongs to the type-I restriction system S methylase family.</text>
</comment>
<organism evidence="5 7">
    <name type="scientific">Trichococcus ilyis</name>
    <dbReference type="NCBI Taxonomy" id="640938"/>
    <lineage>
        <taxon>Bacteria</taxon>
        <taxon>Bacillati</taxon>
        <taxon>Bacillota</taxon>
        <taxon>Bacilli</taxon>
        <taxon>Lactobacillales</taxon>
        <taxon>Carnobacteriaceae</taxon>
        <taxon>Trichococcus</taxon>
    </lineage>
</organism>
<keyword evidence="8" id="KW-1185">Reference proteome</keyword>
<keyword evidence="5" id="KW-0540">Nuclease</keyword>
<dbReference type="InterPro" id="IPR000055">
    <property type="entry name" value="Restrct_endonuc_typeI_TRD"/>
</dbReference>
<dbReference type="SUPFAM" id="SSF116734">
    <property type="entry name" value="DNA methylase specificity domain"/>
    <property type="match status" value="2"/>
</dbReference>
<dbReference type="Gene3D" id="3.90.220.20">
    <property type="entry name" value="DNA methylase specificity domains"/>
    <property type="match status" value="2"/>
</dbReference>
<dbReference type="EMBL" id="FJNB01000004">
    <property type="protein sequence ID" value="CZQ89437.1"/>
    <property type="molecule type" value="Genomic_DNA"/>
</dbReference>
<evidence type="ECO:0000313" key="6">
    <source>
        <dbReference type="EMBL" id="SEI84261.1"/>
    </source>
</evidence>
<reference evidence="5 7" key="1">
    <citation type="submission" date="2016-02" db="EMBL/GenBank/DDBJ databases">
        <authorList>
            <person name="Wen L."/>
            <person name="He K."/>
            <person name="Yang H."/>
        </authorList>
    </citation>
    <scope>NUCLEOTIDE SEQUENCE [LARGE SCALE GENOMIC DNA]</scope>
    <source>
        <strain evidence="5">Trichococcus_R210</strain>
    </source>
</reference>
<dbReference type="STRING" id="640938.TR210_796"/>
<feature type="domain" description="Type I restriction modification DNA specificity" evidence="4">
    <location>
        <begin position="214"/>
        <end position="383"/>
    </location>
</feature>
<evidence type="ECO:0000256" key="3">
    <source>
        <dbReference type="ARBA" id="ARBA00023125"/>
    </source>
</evidence>
<accession>A0A143YI26</accession>
<dbReference type="InterPro" id="IPR044946">
    <property type="entry name" value="Restrct_endonuc_typeI_TRD_sf"/>
</dbReference>
<feature type="domain" description="Type I restriction modification DNA specificity" evidence="4">
    <location>
        <begin position="14"/>
        <end position="182"/>
    </location>
</feature>
<evidence type="ECO:0000313" key="7">
    <source>
        <dbReference type="Proteomes" id="UP000076878"/>
    </source>
</evidence>
<name>A0A143YI26_9LACT</name>
<keyword evidence="2" id="KW-0680">Restriction system</keyword>
<keyword evidence="5" id="KW-0378">Hydrolase</keyword>
<keyword evidence="5" id="KW-0255">Endonuclease</keyword>
<dbReference type="Gene3D" id="1.10.287.1120">
    <property type="entry name" value="Bipartite methylase S protein"/>
    <property type="match status" value="1"/>
</dbReference>
<gene>
    <name evidence="6" type="ORF">SAMN05216375_10461</name>
    <name evidence="5" type="ORF">TR210_796</name>
</gene>
<keyword evidence="3" id="KW-0238">DNA-binding</keyword>
<dbReference type="AlphaFoldDB" id="A0A143YI26"/>
<evidence type="ECO:0000259" key="4">
    <source>
        <dbReference type="Pfam" id="PF01420"/>
    </source>
</evidence>
<proteinExistence type="inferred from homology"/>
<dbReference type="EMBL" id="FNYT01000004">
    <property type="protein sequence ID" value="SEI84261.1"/>
    <property type="molecule type" value="Genomic_DNA"/>
</dbReference>
<dbReference type="GO" id="GO:0004519">
    <property type="term" value="F:endonuclease activity"/>
    <property type="evidence" value="ECO:0007669"/>
    <property type="project" value="UniProtKB-KW"/>
</dbReference>
<dbReference type="InterPro" id="IPR052021">
    <property type="entry name" value="Type-I_RS_S_subunit"/>
</dbReference>
<reference evidence="6 8" key="2">
    <citation type="submission" date="2016-10" db="EMBL/GenBank/DDBJ databases">
        <authorList>
            <person name="Varghese N."/>
            <person name="Submissions S."/>
        </authorList>
    </citation>
    <scope>NUCLEOTIDE SEQUENCE [LARGE SCALE GENOMIC DNA]</scope>
    <source>
        <strain evidence="6 8">DSM 22150</strain>
    </source>
</reference>
<sequence length="399" mass="45717">MKKNPSIRFNGFTDTWEQRKLSEISESYSGGTPSVSNRSYYGGSIPFIRSGEITSKNTELYITEEGLNSSSAKLVEEGDILYALYGATSGEVGISQINGAINQAILAIKPKIEYDSNFIMQWLRRQKNSIISTYLQGGQGNLSGAIVKDLTLAVPIENEEQTKIGTFFKHLDDTIALHQRQLDNFKELKKAMLQKMFPQNGEKVPEVRFEGFTEGWEQRKLGEWIVPYAEKTNRNNQYPVLTSSRRGIFLQTDYYNGNQIASEDNTGYNIVPRGYFTYRHMSDDEIFKFNINDIVDYGIVSTLYPVFTTKQGLDSDFLQYQLNNGGEFRSYATLQKQGGSRTYMYLSKLENLKLTIPELQEQIKISNFFNQLDQSINLHQQKVNDYQQIKKAMLQKMFV</sequence>
<dbReference type="PANTHER" id="PTHR30408:SF12">
    <property type="entry name" value="TYPE I RESTRICTION ENZYME MJAVIII SPECIFICITY SUBUNIT"/>
    <property type="match status" value="1"/>
</dbReference>
<dbReference type="PANTHER" id="PTHR30408">
    <property type="entry name" value="TYPE-1 RESTRICTION ENZYME ECOKI SPECIFICITY PROTEIN"/>
    <property type="match status" value="1"/>
</dbReference>
<dbReference type="Proteomes" id="UP000076878">
    <property type="component" value="Unassembled WGS sequence"/>
</dbReference>